<evidence type="ECO:0000313" key="1">
    <source>
        <dbReference type="EMBL" id="ALL63500.1"/>
    </source>
</evidence>
<dbReference type="KEGG" id="bcai:K788_0003552"/>
<dbReference type="EMBL" id="CP012746">
    <property type="protein sequence ID" value="ALL63500.1"/>
    <property type="molecule type" value="Genomic_DNA"/>
</dbReference>
<proteinExistence type="predicted"/>
<accession>A0A0P0R676</accession>
<gene>
    <name evidence="1" type="ORF">K788_0003552</name>
</gene>
<dbReference type="Proteomes" id="UP000019146">
    <property type="component" value="Chromosome 1"/>
</dbReference>
<dbReference type="AlphaFoldDB" id="A0A0P0R676"/>
<sequence>MEEVDSVSAFLIDRTRCTGRATCVTPIAHMVCAVDHTQ</sequence>
<name>A0A0P0R676_9BURK</name>
<protein>
    <submittedName>
        <fullName evidence="1">Uncharacterized protein</fullName>
    </submittedName>
</protein>
<reference evidence="1 2" key="1">
    <citation type="journal article" date="2014" name="Genome Announc.">
        <title>Draft Genome Sequence of the Haloacid-Degrading Burkholderia caribensis Strain MBA4.</title>
        <authorList>
            <person name="Pan Y."/>
            <person name="Kong K.F."/>
            <person name="Tsang J.S."/>
        </authorList>
    </citation>
    <scope>NUCLEOTIDE SEQUENCE [LARGE SCALE GENOMIC DNA]</scope>
    <source>
        <strain evidence="1 2">MBA4</strain>
    </source>
</reference>
<evidence type="ECO:0000313" key="2">
    <source>
        <dbReference type="Proteomes" id="UP000019146"/>
    </source>
</evidence>
<organism evidence="1 2">
    <name type="scientific">Paraburkholderia caribensis MBA4</name>
    <dbReference type="NCBI Taxonomy" id="1323664"/>
    <lineage>
        <taxon>Bacteria</taxon>
        <taxon>Pseudomonadati</taxon>
        <taxon>Pseudomonadota</taxon>
        <taxon>Betaproteobacteria</taxon>
        <taxon>Burkholderiales</taxon>
        <taxon>Burkholderiaceae</taxon>
        <taxon>Paraburkholderia</taxon>
    </lineage>
</organism>